<keyword evidence="1" id="KW-0479">Metal-binding</keyword>
<dbReference type="EMBL" id="LNIX01000003">
    <property type="protein sequence ID" value="OXA58674.1"/>
    <property type="molecule type" value="Genomic_DNA"/>
</dbReference>
<dbReference type="GO" id="GO:0031624">
    <property type="term" value="F:ubiquitin conjugating enzyme binding"/>
    <property type="evidence" value="ECO:0007669"/>
    <property type="project" value="TreeGrafter"/>
</dbReference>
<dbReference type="AlphaFoldDB" id="A0A226ENT8"/>
<dbReference type="GO" id="GO:0043161">
    <property type="term" value="P:proteasome-mediated ubiquitin-dependent protein catabolic process"/>
    <property type="evidence" value="ECO:0007669"/>
    <property type="project" value="TreeGrafter"/>
</dbReference>
<name>A0A226ENT8_FOLCA</name>
<evidence type="ECO:0000256" key="2">
    <source>
        <dbReference type="ARBA" id="ARBA00022771"/>
    </source>
</evidence>
<protein>
    <submittedName>
        <fullName evidence="7">E3 ubiquitin-protein ligase Siah1</fullName>
    </submittedName>
</protein>
<dbReference type="OMA" id="RIDTEYQ"/>
<dbReference type="InterPro" id="IPR013083">
    <property type="entry name" value="Znf_RING/FYVE/PHD"/>
</dbReference>
<dbReference type="InterPro" id="IPR004162">
    <property type="entry name" value="SINA-like_animal"/>
</dbReference>
<evidence type="ECO:0000256" key="4">
    <source>
        <dbReference type="PROSITE-ProRule" id="PRU00455"/>
    </source>
</evidence>
<dbReference type="GO" id="GO:0008270">
    <property type="term" value="F:zinc ion binding"/>
    <property type="evidence" value="ECO:0007669"/>
    <property type="project" value="UniProtKB-KW"/>
</dbReference>
<organism evidence="7 8">
    <name type="scientific">Folsomia candida</name>
    <name type="common">Springtail</name>
    <dbReference type="NCBI Taxonomy" id="158441"/>
    <lineage>
        <taxon>Eukaryota</taxon>
        <taxon>Metazoa</taxon>
        <taxon>Ecdysozoa</taxon>
        <taxon>Arthropoda</taxon>
        <taxon>Hexapoda</taxon>
        <taxon>Collembola</taxon>
        <taxon>Entomobryomorpha</taxon>
        <taxon>Isotomoidea</taxon>
        <taxon>Isotomidae</taxon>
        <taxon>Proisotominae</taxon>
        <taxon>Folsomia</taxon>
    </lineage>
</organism>
<dbReference type="SUPFAM" id="SSF49599">
    <property type="entry name" value="TRAF domain-like"/>
    <property type="match status" value="1"/>
</dbReference>
<evidence type="ECO:0000256" key="5">
    <source>
        <dbReference type="SAM" id="MobiDB-lite"/>
    </source>
</evidence>
<reference evidence="7 8" key="1">
    <citation type="submission" date="2015-12" db="EMBL/GenBank/DDBJ databases">
        <title>The genome of Folsomia candida.</title>
        <authorList>
            <person name="Faddeeva A."/>
            <person name="Derks M.F."/>
            <person name="Anvar Y."/>
            <person name="Smit S."/>
            <person name="Van Straalen N."/>
            <person name="Roelofs D."/>
        </authorList>
    </citation>
    <scope>NUCLEOTIDE SEQUENCE [LARGE SCALE GENOMIC DNA]</scope>
    <source>
        <strain evidence="7 8">VU population</strain>
        <tissue evidence="7">Whole body</tissue>
    </source>
</reference>
<keyword evidence="8" id="KW-1185">Reference proteome</keyword>
<sequence>MPFMKKLFRSKKSKRHGFSGTRNFFAENFITNCSQPCRYAEEGCEYLRLKGDNMQPHESQCMFRPIVCLIPNCGEEVPYKSLLSHLTYNHKICGSDLLPASITFHADQPITNNRKWLPFAIQAFGNVFYVMMEVIRPHFWVWVWLQTTKIEDSYESLFITQIMIKNVEKKLRLMWEGPVQSLRTSEKVVMRDGLCFVAHEVFLQHFNSGGYFTFCVDIKKSSRTTVMDLNANVVDERTSAMNTPTHASLTTRSRINSDHSLYDSGILREQERIMEDDENIPNNNLEELADHPNTDSFVSKLSN</sequence>
<dbReference type="GO" id="GO:0016567">
    <property type="term" value="P:protein ubiquitination"/>
    <property type="evidence" value="ECO:0007669"/>
    <property type="project" value="UniProtKB-UniPathway"/>
</dbReference>
<dbReference type="GO" id="GO:0005737">
    <property type="term" value="C:cytoplasm"/>
    <property type="evidence" value="ECO:0007669"/>
    <property type="project" value="TreeGrafter"/>
</dbReference>
<evidence type="ECO:0000313" key="8">
    <source>
        <dbReference type="Proteomes" id="UP000198287"/>
    </source>
</evidence>
<dbReference type="Gene3D" id="3.30.40.10">
    <property type="entry name" value="Zinc/RING finger domain, C3HC4 (zinc finger)"/>
    <property type="match status" value="1"/>
</dbReference>
<dbReference type="UniPathway" id="UPA00143"/>
<gene>
    <name evidence="7" type="ORF">Fcan01_08184</name>
</gene>
<accession>A0A226ENT8</accession>
<feature type="region of interest" description="Disordered" evidence="5">
    <location>
        <begin position="282"/>
        <end position="303"/>
    </location>
</feature>
<evidence type="ECO:0000313" key="7">
    <source>
        <dbReference type="EMBL" id="OXA58674.1"/>
    </source>
</evidence>
<evidence type="ECO:0000259" key="6">
    <source>
        <dbReference type="PROSITE" id="PS51081"/>
    </source>
</evidence>
<dbReference type="PANTHER" id="PTHR45877">
    <property type="entry name" value="E3 UBIQUITIN-PROTEIN LIGASE SIAH2"/>
    <property type="match status" value="1"/>
</dbReference>
<evidence type="ECO:0000256" key="3">
    <source>
        <dbReference type="ARBA" id="ARBA00022833"/>
    </source>
</evidence>
<keyword evidence="3" id="KW-0862">Zinc</keyword>
<dbReference type="Proteomes" id="UP000198287">
    <property type="component" value="Unassembled WGS sequence"/>
</dbReference>
<comment type="caution">
    <text evidence="7">The sequence shown here is derived from an EMBL/GenBank/DDBJ whole genome shotgun (WGS) entry which is preliminary data.</text>
</comment>
<dbReference type="OrthoDB" id="4788989at2759"/>
<evidence type="ECO:0000256" key="1">
    <source>
        <dbReference type="ARBA" id="ARBA00022723"/>
    </source>
</evidence>
<dbReference type="PANTHER" id="PTHR45877:SF2">
    <property type="entry name" value="E3 UBIQUITIN-PROTEIN LIGASE SINA-RELATED"/>
    <property type="match status" value="1"/>
</dbReference>
<keyword evidence="2 4" id="KW-0863">Zinc-finger</keyword>
<dbReference type="InterPro" id="IPR013010">
    <property type="entry name" value="Znf_SIAH"/>
</dbReference>
<dbReference type="PROSITE" id="PS51081">
    <property type="entry name" value="ZF_SIAH"/>
    <property type="match status" value="1"/>
</dbReference>
<proteinExistence type="predicted"/>
<dbReference type="GO" id="GO:0061630">
    <property type="term" value="F:ubiquitin protein ligase activity"/>
    <property type="evidence" value="ECO:0007669"/>
    <property type="project" value="TreeGrafter"/>
</dbReference>
<dbReference type="Pfam" id="PF21361">
    <property type="entry name" value="Sina_ZnF"/>
    <property type="match status" value="1"/>
</dbReference>
<feature type="compositionally biased region" description="Polar residues" evidence="5">
    <location>
        <begin position="294"/>
        <end position="303"/>
    </location>
</feature>
<feature type="domain" description="SIAH-type" evidence="6">
    <location>
        <begin position="32"/>
        <end position="91"/>
    </location>
</feature>